<comment type="function">
    <text evidence="8">Component of the cytosolic iron-sulfur (Fe/S) protein assembly (CIA) machinery. Required for maturation of extramitochondrial Fe-S proteins. The NUBP1-NUBP2 heterotetramer forms a Fe-S scaffold complex, mediating the de novo assembly of an Fe-S cluster and its transfer to target apoproteins.</text>
</comment>
<dbReference type="InterPro" id="IPR033756">
    <property type="entry name" value="YlxH/NBP35"/>
</dbReference>
<evidence type="ECO:0000256" key="7">
    <source>
        <dbReference type="ARBA" id="ARBA00023014"/>
    </source>
</evidence>
<sequence>MQPIHAVDQSSSMGKLVATALGFGVFHVLSGPDHLSALATLSAGSSWRSFALGVRWGCGHSIGLIIMALIFILLDDSLNLEKLDIVTEVVVGVFMIALGVYGIYSAHKKFHDPDHQGHAHGGTPSTCTCKQRPYEEVPCRLSSTGRSSDASDLPSASSPPTDPSSEQSPSPSATALIVGIIHGIAGPGGILGVMPAVRYHNWLRSMVYLGTFCLTSIIIMGLFAALYGELTSRLGYVMTCCCVGTQSDEAGKASGCAGCPNQSLCASGATKLPDPTVATVKDHLSRVKHKILVLSGKGGVGKSTISCQLAFGLAQKGFQVGLLDVDITGPSVPRMLGLQGQEVHQSNEGWSPVYVDDNLGVMSIGFMLPNADDAIIWRGPKKSGLIKQFLTDVHWGDLDYLIIDTPPGTSDEHISIVQYLKDAQIDGAVVVTTPQEVAMADVRKELNFCKKTNVPILGYDQTQHVLDVLRAKAPELLSLAVHLQVFPPAAGGGEAMAHAFNVPFLGRLPLDQKLTQACEEGVSFLEAYPTSSAASAFKQILDQVVLNAAKK</sequence>
<evidence type="ECO:0000256" key="8">
    <source>
        <dbReference type="HAMAP-Rule" id="MF_03038"/>
    </source>
</evidence>
<keyword evidence="3 8" id="KW-0479">Metal-binding</keyword>
<feature type="binding site" evidence="8">
    <location>
        <position position="259"/>
    </location>
    <ligand>
        <name>[4Fe-4S] cluster</name>
        <dbReference type="ChEBI" id="CHEBI:49883"/>
        <label>1</label>
    </ligand>
</feature>
<dbReference type="InterPro" id="IPR028601">
    <property type="entry name" value="NUBP1/Nbp35"/>
</dbReference>
<comment type="subcellular location">
    <subcellularLocation>
        <location evidence="8">Cytoplasm</location>
    </subcellularLocation>
</comment>
<protein>
    <recommendedName>
        <fullName evidence="8">Cytosolic Fe-S cluster assembly factor NUBP1 homolog</fullName>
    </recommendedName>
</protein>
<feature type="binding site" evidence="8">
    <location>
        <position position="256"/>
    </location>
    <ligand>
        <name>[4Fe-4S] cluster</name>
        <dbReference type="ChEBI" id="CHEBI:49883"/>
        <label>1</label>
    </ligand>
</feature>
<dbReference type="VEuPathDB" id="FungiDB:H257_13758"/>
<dbReference type="PROSITE" id="PS01215">
    <property type="entry name" value="MRP"/>
    <property type="match status" value="1"/>
</dbReference>
<evidence type="ECO:0000256" key="9">
    <source>
        <dbReference type="SAM" id="MobiDB-lite"/>
    </source>
</evidence>
<feature type="transmembrane region" description="Helical" evidence="10">
    <location>
        <begin position="85"/>
        <end position="104"/>
    </location>
</feature>
<dbReference type="Proteomes" id="UP000284702">
    <property type="component" value="Unassembled WGS sequence"/>
</dbReference>
<evidence type="ECO:0000313" key="12">
    <source>
        <dbReference type="Proteomes" id="UP000284702"/>
    </source>
</evidence>
<keyword evidence="10" id="KW-0812">Transmembrane</keyword>
<dbReference type="Gene3D" id="3.40.50.300">
    <property type="entry name" value="P-loop containing nucleotide triphosphate hydrolases"/>
    <property type="match status" value="1"/>
</dbReference>
<dbReference type="InterPro" id="IPR027417">
    <property type="entry name" value="P-loop_NTPase"/>
</dbReference>
<comment type="cofactor">
    <cofactor evidence="8">
        <name>[4Fe-4S] cluster</name>
        <dbReference type="ChEBI" id="CHEBI:49883"/>
    </cofactor>
    <text evidence="8">Binds 4 [4Fe-4S] clusters per heterotetramer. Contains two stable clusters in the N-termini of NUBP1 and two labile, bridging clusters between subunits of the NUBP1-NUBP2 heterotetramer.</text>
</comment>
<feature type="region of interest" description="Disordered" evidence="9">
    <location>
        <begin position="140"/>
        <end position="171"/>
    </location>
</feature>
<dbReference type="FunFam" id="3.40.50.300:FF:001119">
    <property type="entry name" value="Iron-sulfur cluster carrier protein"/>
    <property type="match status" value="1"/>
</dbReference>
<evidence type="ECO:0000256" key="10">
    <source>
        <dbReference type="SAM" id="Phobius"/>
    </source>
</evidence>
<dbReference type="HAMAP" id="MF_02040">
    <property type="entry name" value="Mrp_NBP35"/>
    <property type="match status" value="1"/>
</dbReference>
<dbReference type="EMBL" id="MZMZ02003445">
    <property type="protein sequence ID" value="RQM21625.1"/>
    <property type="molecule type" value="Genomic_DNA"/>
</dbReference>
<feature type="binding site" evidence="8">
    <location>
        <position position="242"/>
    </location>
    <ligand>
        <name>[4Fe-4S] cluster</name>
        <dbReference type="ChEBI" id="CHEBI:49883"/>
        <label>1</label>
    </ligand>
</feature>
<feature type="transmembrane region" description="Helical" evidence="10">
    <location>
        <begin position="12"/>
        <end position="30"/>
    </location>
</feature>
<evidence type="ECO:0000256" key="1">
    <source>
        <dbReference type="ARBA" id="ARBA00022485"/>
    </source>
</evidence>
<keyword evidence="7 8" id="KW-0411">Iron-sulfur</keyword>
<comment type="caution">
    <text evidence="8">Lacks conserved residue(s) required for the propagation of feature annotation.</text>
</comment>
<dbReference type="AlphaFoldDB" id="A0A425CX88"/>
<feature type="binding site" evidence="8">
    <location>
        <begin position="296"/>
        <end position="303"/>
    </location>
    <ligand>
        <name>ATP</name>
        <dbReference type="ChEBI" id="CHEBI:30616"/>
    </ligand>
</feature>
<name>A0A425CX88_APHAT</name>
<evidence type="ECO:0000256" key="6">
    <source>
        <dbReference type="ARBA" id="ARBA00023004"/>
    </source>
</evidence>
<keyword evidence="10" id="KW-1133">Transmembrane helix</keyword>
<dbReference type="SUPFAM" id="SSF52540">
    <property type="entry name" value="P-loop containing nucleoside triphosphate hydrolases"/>
    <property type="match status" value="1"/>
</dbReference>
<feature type="binding site" evidence="8">
    <location>
        <position position="265"/>
    </location>
    <ligand>
        <name>[4Fe-4S] cluster</name>
        <dbReference type="ChEBI" id="CHEBI:49883"/>
        <label>1</label>
    </ligand>
</feature>
<dbReference type="PANTHER" id="PTHR23264:SF19">
    <property type="entry name" value="CYTOSOLIC FE-S CLUSTER ASSEMBLY FACTOR NUBP2"/>
    <property type="match status" value="1"/>
</dbReference>
<dbReference type="HAMAP" id="MF_03038">
    <property type="entry name" value="NUBP1"/>
    <property type="match status" value="1"/>
</dbReference>
<evidence type="ECO:0000256" key="2">
    <source>
        <dbReference type="ARBA" id="ARBA00022490"/>
    </source>
</evidence>
<keyword evidence="10" id="KW-0472">Membrane</keyword>
<dbReference type="Pfam" id="PF10609">
    <property type="entry name" value="ParA"/>
    <property type="match status" value="1"/>
</dbReference>
<evidence type="ECO:0000256" key="3">
    <source>
        <dbReference type="ARBA" id="ARBA00022723"/>
    </source>
</evidence>
<feature type="transmembrane region" description="Helical" evidence="10">
    <location>
        <begin position="173"/>
        <end position="194"/>
    </location>
</feature>
<proteinExistence type="inferred from homology"/>
<dbReference type="CDD" id="cd02037">
    <property type="entry name" value="Mrp_NBP35"/>
    <property type="match status" value="1"/>
</dbReference>
<dbReference type="GO" id="GO:0016226">
    <property type="term" value="P:iron-sulfur cluster assembly"/>
    <property type="evidence" value="ECO:0007669"/>
    <property type="project" value="UniProtKB-UniRule"/>
</dbReference>
<comment type="similarity">
    <text evidence="8">Belongs to the Mrp/NBP35 ATP-binding proteins family. NUBP1/NBP35 subfamily.</text>
</comment>
<comment type="subunit">
    <text evidence="8">Heterotetramer of 2 NUBP1 and 2 NUBP2 chains.</text>
</comment>
<reference evidence="11" key="1">
    <citation type="submission" date="2018-07" db="EMBL/GenBank/DDBJ databases">
        <title>Annotation of Aphanomyces astaci genome assembly.</title>
        <authorList>
            <person name="Studholme D.J."/>
        </authorList>
    </citation>
    <scope>NUCLEOTIDE SEQUENCE [LARGE SCALE GENOMIC DNA]</scope>
    <source>
        <strain evidence="11">Pc</strain>
    </source>
</reference>
<organism evidence="11 12">
    <name type="scientific">Aphanomyces astaci</name>
    <name type="common">Crayfish plague agent</name>
    <dbReference type="NCBI Taxonomy" id="112090"/>
    <lineage>
        <taxon>Eukaryota</taxon>
        <taxon>Sar</taxon>
        <taxon>Stramenopiles</taxon>
        <taxon>Oomycota</taxon>
        <taxon>Saprolegniomycetes</taxon>
        <taxon>Saprolegniales</taxon>
        <taxon>Verrucalvaceae</taxon>
        <taxon>Aphanomyces</taxon>
    </lineage>
</organism>
<keyword evidence="2 8" id="KW-0963">Cytoplasm</keyword>
<gene>
    <name evidence="11" type="ORF">B5M09_010032</name>
</gene>
<feature type="transmembrane region" description="Helical" evidence="10">
    <location>
        <begin position="206"/>
        <end position="228"/>
    </location>
</feature>
<feature type="compositionally biased region" description="Low complexity" evidence="9">
    <location>
        <begin position="147"/>
        <end position="165"/>
    </location>
</feature>
<evidence type="ECO:0000256" key="5">
    <source>
        <dbReference type="ARBA" id="ARBA00022840"/>
    </source>
</evidence>
<keyword evidence="6 8" id="KW-0408">Iron</keyword>
<comment type="caution">
    <text evidence="11">The sequence shown here is derived from an EMBL/GenBank/DDBJ whole genome shotgun (WGS) entry which is preliminary data.</text>
</comment>
<dbReference type="GO" id="GO:0046872">
    <property type="term" value="F:metal ion binding"/>
    <property type="evidence" value="ECO:0007669"/>
    <property type="project" value="UniProtKB-KW"/>
</dbReference>
<keyword evidence="12" id="KW-1185">Reference proteome</keyword>
<dbReference type="GO" id="GO:0005829">
    <property type="term" value="C:cytosol"/>
    <property type="evidence" value="ECO:0007669"/>
    <property type="project" value="TreeGrafter"/>
</dbReference>
<evidence type="ECO:0000256" key="4">
    <source>
        <dbReference type="ARBA" id="ARBA00022741"/>
    </source>
</evidence>
<feature type="transmembrane region" description="Helical" evidence="10">
    <location>
        <begin position="50"/>
        <end position="73"/>
    </location>
</feature>
<dbReference type="GO" id="GO:0051539">
    <property type="term" value="F:4 iron, 4 sulfur cluster binding"/>
    <property type="evidence" value="ECO:0007669"/>
    <property type="project" value="UniProtKB-UniRule"/>
</dbReference>
<dbReference type="GO" id="GO:0140663">
    <property type="term" value="F:ATP-dependent FeS chaperone activity"/>
    <property type="evidence" value="ECO:0007669"/>
    <property type="project" value="InterPro"/>
</dbReference>
<keyword evidence="4 8" id="KW-0547">Nucleotide-binding</keyword>
<keyword evidence="1 8" id="KW-0004">4Fe-4S</keyword>
<dbReference type="InterPro" id="IPR000808">
    <property type="entry name" value="Mrp-like_CS"/>
</dbReference>
<dbReference type="PANTHER" id="PTHR23264">
    <property type="entry name" value="NUCLEOTIDE-BINDING PROTEIN NBP35 YEAST -RELATED"/>
    <property type="match status" value="1"/>
</dbReference>
<dbReference type="InterPro" id="IPR019591">
    <property type="entry name" value="Mrp/NBP35_ATP-bd"/>
</dbReference>
<accession>A0A425CX88</accession>
<dbReference type="GO" id="GO:0005524">
    <property type="term" value="F:ATP binding"/>
    <property type="evidence" value="ECO:0007669"/>
    <property type="project" value="UniProtKB-KW"/>
</dbReference>
<evidence type="ECO:0000313" key="11">
    <source>
        <dbReference type="EMBL" id="RQM21625.1"/>
    </source>
</evidence>
<keyword evidence="5 8" id="KW-0067">ATP-binding</keyword>